<dbReference type="SUPFAM" id="SSF52047">
    <property type="entry name" value="RNI-like"/>
    <property type="match status" value="1"/>
</dbReference>
<dbReference type="AlphaFoldDB" id="A0AA47NQ52"/>
<keyword evidence="5" id="KW-0433">Leucine-rich repeat</keyword>
<dbReference type="Pfam" id="PF01302">
    <property type="entry name" value="CAP_GLY"/>
    <property type="match status" value="1"/>
</dbReference>
<dbReference type="GO" id="GO:0007010">
    <property type="term" value="P:cytoskeleton organization"/>
    <property type="evidence" value="ECO:0007669"/>
    <property type="project" value="TreeGrafter"/>
</dbReference>
<dbReference type="GO" id="GO:0005856">
    <property type="term" value="C:cytoskeleton"/>
    <property type="evidence" value="ECO:0007669"/>
    <property type="project" value="UniProtKB-SubCell"/>
</dbReference>
<evidence type="ECO:0000256" key="9">
    <source>
        <dbReference type="ARBA" id="ARBA00030180"/>
    </source>
</evidence>
<gene>
    <name evidence="11" type="primary">tbce</name>
    <name evidence="11" type="ORF">N1851_030369</name>
</gene>
<dbReference type="CDD" id="cd17044">
    <property type="entry name" value="Ubl_TBCE"/>
    <property type="match status" value="1"/>
</dbReference>
<dbReference type="PANTHER" id="PTHR18849:SF0">
    <property type="entry name" value="CILIA- AND FLAGELLA-ASSOCIATED PROTEIN 410-RELATED"/>
    <property type="match status" value="1"/>
</dbReference>
<evidence type="ECO:0000313" key="12">
    <source>
        <dbReference type="Proteomes" id="UP001174136"/>
    </source>
</evidence>
<evidence type="ECO:0000256" key="1">
    <source>
        <dbReference type="ARBA" id="ARBA00004245"/>
    </source>
</evidence>
<dbReference type="InterPro" id="IPR001611">
    <property type="entry name" value="Leu-rich_rpt"/>
</dbReference>
<dbReference type="PROSITE" id="PS00845">
    <property type="entry name" value="CAP_GLY_1"/>
    <property type="match status" value="1"/>
</dbReference>
<keyword evidence="6" id="KW-0677">Repeat</keyword>
<dbReference type="SUPFAM" id="SSF74924">
    <property type="entry name" value="Cap-Gly domain"/>
    <property type="match status" value="1"/>
</dbReference>
<dbReference type="Gene3D" id="3.10.20.90">
    <property type="entry name" value="Phosphatidylinositol 3-kinase Catalytic Subunit, Chain A, domain 1"/>
    <property type="match status" value="1"/>
</dbReference>
<name>A0AA47NQ52_MERPO</name>
<dbReference type="SUPFAM" id="SSF54236">
    <property type="entry name" value="Ubiquitin-like"/>
    <property type="match status" value="1"/>
</dbReference>
<dbReference type="Pfam" id="PF14560">
    <property type="entry name" value="Ubiquitin_2"/>
    <property type="match status" value="1"/>
</dbReference>
<dbReference type="PROSITE" id="PS51450">
    <property type="entry name" value="LRR"/>
    <property type="match status" value="1"/>
</dbReference>
<evidence type="ECO:0000256" key="3">
    <source>
        <dbReference type="ARBA" id="ARBA00015004"/>
    </source>
</evidence>
<dbReference type="Gene3D" id="2.30.30.190">
    <property type="entry name" value="CAP Gly-rich-like domain"/>
    <property type="match status" value="1"/>
</dbReference>
<comment type="subcellular location">
    <subcellularLocation>
        <location evidence="1">Cytoplasm</location>
        <location evidence="1">Cytoskeleton</location>
    </subcellularLocation>
</comment>
<keyword evidence="12" id="KW-1185">Reference proteome</keyword>
<evidence type="ECO:0000259" key="10">
    <source>
        <dbReference type="PROSITE" id="PS50245"/>
    </source>
</evidence>
<evidence type="ECO:0000256" key="7">
    <source>
        <dbReference type="ARBA" id="ARBA00023186"/>
    </source>
</evidence>
<comment type="similarity">
    <text evidence="2">Belongs to the TBCE family.</text>
</comment>
<evidence type="ECO:0000256" key="4">
    <source>
        <dbReference type="ARBA" id="ARBA00022490"/>
    </source>
</evidence>
<evidence type="ECO:0000256" key="2">
    <source>
        <dbReference type="ARBA" id="ARBA00006286"/>
    </source>
</evidence>
<organism evidence="11 12">
    <name type="scientific">Merluccius polli</name>
    <name type="common">Benguela hake</name>
    <name type="synonym">Merluccius cadenati</name>
    <dbReference type="NCBI Taxonomy" id="89951"/>
    <lineage>
        <taxon>Eukaryota</taxon>
        <taxon>Metazoa</taxon>
        <taxon>Chordata</taxon>
        <taxon>Craniata</taxon>
        <taxon>Vertebrata</taxon>
        <taxon>Euteleostomi</taxon>
        <taxon>Actinopterygii</taxon>
        <taxon>Neopterygii</taxon>
        <taxon>Teleostei</taxon>
        <taxon>Neoteleostei</taxon>
        <taxon>Acanthomorphata</taxon>
        <taxon>Zeiogadaria</taxon>
        <taxon>Gadariae</taxon>
        <taxon>Gadiformes</taxon>
        <taxon>Gadoidei</taxon>
        <taxon>Merlucciidae</taxon>
        <taxon>Merluccius</taxon>
    </lineage>
</organism>
<proteinExistence type="inferred from homology"/>
<comment type="caution">
    <text evidence="11">The sequence shown here is derived from an EMBL/GenBank/DDBJ whole genome shotgun (WGS) entry which is preliminary data.</text>
</comment>
<dbReference type="InterPro" id="IPR032675">
    <property type="entry name" value="LRR_dom_sf"/>
</dbReference>
<dbReference type="InterPro" id="IPR036859">
    <property type="entry name" value="CAP-Gly_dom_sf"/>
</dbReference>
<evidence type="ECO:0000256" key="8">
    <source>
        <dbReference type="ARBA" id="ARBA00023212"/>
    </source>
</evidence>
<accession>A0AA47NQ52</accession>
<dbReference type="SMART" id="SM01052">
    <property type="entry name" value="CAP_GLY"/>
    <property type="match status" value="1"/>
</dbReference>
<keyword evidence="4" id="KW-0963">Cytoplasm</keyword>
<sequence>MPAAGGGAAGMPPAEALGRRLCCEGERGTVRYVGAVPPTAGLWLGVEWDNAERGKHDGSHEGVQYFTCRHPSGGSFVRPQKASFGVDLVSAMQDLYQFNVQEVFAQPATISSRTVEVSGFARLDSLEVVSLRQREVSSPGPRDQIQTLMHDVRSLDLSGNLLSSWQDVAGITENMEHLRELLLSFNRLSLTSDPKSLSHAFSNLTVLSLAGCQLTWTQLLQCAPMWPRLEELYVSENDITELSRPLDLLQDLKVLDLSSNPLVQDSVLNLAHLPRLENLNLSRTALSDLQFHDVPPGGKTRMFTALKVLILNHNNIAQWSVVNELDKLQSLVELSCRHNNQLTNDLTPQTANQLITAKLAQLAILNKSRVLQEDRRGAELDYIKMFGEEWLKSGGHRDPAQNQPSAQFTSMHPRYLPLIQKYGAPEEGELKKQAPFALKNQLISVTIVCPEEEGRMPTVKKLPDSMTVQKVKGLLSRMLKVPGAAITLTYTGPKMNGSEVDLDNDLKPLQFYSIEDGDSLLVRRA</sequence>
<keyword evidence="7" id="KW-0143">Chaperone</keyword>
<dbReference type="Proteomes" id="UP001174136">
    <property type="component" value="Unassembled WGS sequence"/>
</dbReference>
<dbReference type="InterPro" id="IPR000938">
    <property type="entry name" value="CAP-Gly_domain"/>
</dbReference>
<dbReference type="EMBL" id="JAOPHQ010005746">
    <property type="protein sequence ID" value="KAK0134076.1"/>
    <property type="molecule type" value="Genomic_DNA"/>
</dbReference>
<dbReference type="SMART" id="SM00365">
    <property type="entry name" value="LRR_SD22"/>
    <property type="match status" value="4"/>
</dbReference>
<evidence type="ECO:0000313" key="11">
    <source>
        <dbReference type="EMBL" id="KAK0134076.1"/>
    </source>
</evidence>
<dbReference type="InterPro" id="IPR029071">
    <property type="entry name" value="Ubiquitin-like_domsf"/>
</dbReference>
<dbReference type="FunFam" id="2.30.30.190:FF:000008">
    <property type="entry name" value="Tubulin-specific chaperone E"/>
    <property type="match status" value="1"/>
</dbReference>
<dbReference type="PANTHER" id="PTHR18849">
    <property type="entry name" value="LEUCINE RICH REPEAT PROTEIN"/>
    <property type="match status" value="1"/>
</dbReference>
<evidence type="ECO:0000256" key="6">
    <source>
        <dbReference type="ARBA" id="ARBA00022737"/>
    </source>
</evidence>
<dbReference type="InterPro" id="IPR044079">
    <property type="entry name" value="Ubl_TBCE"/>
</dbReference>
<feature type="domain" description="CAP-Gly" evidence="10">
    <location>
        <begin position="34"/>
        <end position="78"/>
    </location>
</feature>
<evidence type="ECO:0000256" key="5">
    <source>
        <dbReference type="ARBA" id="ARBA00022614"/>
    </source>
</evidence>
<keyword evidence="8" id="KW-0206">Cytoskeleton</keyword>
<dbReference type="InterPro" id="IPR000626">
    <property type="entry name" value="Ubiquitin-like_dom"/>
</dbReference>
<reference evidence="11" key="1">
    <citation type="journal article" date="2023" name="Front. Mar. Sci.">
        <title>A new Merluccius polli reference genome to investigate the effects of global change in West African waters.</title>
        <authorList>
            <person name="Mateo J.L."/>
            <person name="Blanco-Fernandez C."/>
            <person name="Garcia-Vazquez E."/>
            <person name="Machado-Schiaffino G."/>
        </authorList>
    </citation>
    <scope>NUCLEOTIDE SEQUENCE</scope>
    <source>
        <strain evidence="11">C29</strain>
        <tissue evidence="11">Fin</tissue>
    </source>
</reference>
<dbReference type="PROSITE" id="PS50245">
    <property type="entry name" value="CAP_GLY_2"/>
    <property type="match status" value="1"/>
</dbReference>
<protein>
    <recommendedName>
        <fullName evidence="3">Tubulin-specific chaperone E</fullName>
    </recommendedName>
    <alternativeName>
        <fullName evidence="9">Tubulin-folding cofactor E</fullName>
    </alternativeName>
</protein>
<dbReference type="Gene3D" id="3.80.10.10">
    <property type="entry name" value="Ribonuclease Inhibitor"/>
    <property type="match status" value="2"/>
</dbReference>